<reference evidence="2 3" key="1">
    <citation type="submission" date="2016-07" db="EMBL/GenBank/DDBJ databases">
        <authorList>
            <consortium name="Pathogen Informatics"/>
        </authorList>
    </citation>
    <scope>NUCLEOTIDE SEQUENCE [LARGE SCALE GENOMIC DNA]</scope>
</reference>
<dbReference type="Proteomes" id="UP000305196">
    <property type="component" value="Unassembled WGS sequence"/>
</dbReference>
<sequence length="466" mass="52895">MTNCNCKAEKYIDYNCYSCLKSRFHRCDVTDNGQLYLNSELNSMSSNIHNITHRKDLLEWIVKHLACTSVFWDVDTNIACKYINFWLNEKFKGLYSYGYKLNFKNYEDFVEKFYTKVEGYKSFKSCTNNIKLLDNDDVEYKKIDNLYTLYNEYDELKKIHPHAYITLKTCKRIQTITILANDIAHTYKDDDKFIKVLKDLREIIKKADESYQTLCKPDLKQLETMVTDSAFPPRKLDPSPPQVIQQSPDPLEQPTHQALAQHVSGNGIRSQPEPTVDLQESSPTGQLRSEEHHTNVSHGMTQPEESPLLELPFSAQQANSRHAGNLREDVFKSAIFPRERNEKSRGAQSRSTYTGYNSVEEGITAGGVITPTDDTQSYLETFKGTITGVLGSVDPGPVLGVSGGMGALFLLFRYTPVGSFFGGRRGRFRQIPRTFGGFPPGEFPNFQDYEGGYIGYGPTSISPLAE</sequence>
<accession>A0A1G4EBI1</accession>
<feature type="region of interest" description="Disordered" evidence="1">
    <location>
        <begin position="230"/>
        <end position="305"/>
    </location>
</feature>
<protein>
    <submittedName>
        <fullName evidence="2">Vir protein, putative</fullName>
    </submittedName>
</protein>
<dbReference type="VEuPathDB" id="PlasmoDB:PVP01_0002930"/>
<evidence type="ECO:0000313" key="3">
    <source>
        <dbReference type="Proteomes" id="UP000305196"/>
    </source>
</evidence>
<evidence type="ECO:0000313" key="2">
    <source>
        <dbReference type="EMBL" id="SCA59612.1"/>
    </source>
</evidence>
<evidence type="ECO:0000256" key="1">
    <source>
        <dbReference type="SAM" id="MobiDB-lite"/>
    </source>
</evidence>
<name>A0A1G4EBI1_PLAVI</name>
<dbReference type="VEuPathDB" id="PlasmoDB:PVPAM_000013700"/>
<dbReference type="AlphaFoldDB" id="A0A1G4EBI1"/>
<proteinExistence type="predicted"/>
<gene>
    <name evidence="2" type="ORF">PVC01_000015500</name>
</gene>
<dbReference type="EMBL" id="FLYI01000009">
    <property type="protein sequence ID" value="SCA59612.1"/>
    <property type="molecule type" value="Genomic_DNA"/>
</dbReference>
<organism evidence="2 3">
    <name type="scientific">Plasmodium vivax</name>
    <name type="common">malaria parasite P. vivax</name>
    <dbReference type="NCBI Taxonomy" id="5855"/>
    <lineage>
        <taxon>Eukaryota</taxon>
        <taxon>Sar</taxon>
        <taxon>Alveolata</taxon>
        <taxon>Apicomplexa</taxon>
        <taxon>Aconoidasida</taxon>
        <taxon>Haemosporida</taxon>
        <taxon>Plasmodiidae</taxon>
        <taxon>Plasmodium</taxon>
        <taxon>Plasmodium (Plasmodium)</taxon>
    </lineage>
</organism>
<feature type="compositionally biased region" description="Polar residues" evidence="1">
    <location>
        <begin position="242"/>
        <end position="287"/>
    </location>
</feature>